<sequence length="710" mass="81705">MDKIKIYQKIKELSHQKGTVYTRADLAYDLQQLGISNDCFEVGILVWEAYQYFNQDNSIRTCFYDNEKKGLLVDEYQADGLIAKNETDCLFKLEQQRLQNWNKSLNSVNKSVAEVIREEAVRQGSNITGAIIGTKGVESVKQEATKVFGKYSALVGNYDEAKQQIHLLIGDFIKLRAYICDIYHRFALTLVDAFGESIKVVSPELFDFEKIEYLDVHKMLQNVQLDYNTINEKCSTLMSDISDSFAQSLKTASIAYRGTSNKQIGLILAGLNMLSHYMETGEKVANLKQELLCLKNSVNHDVALIKGDMGRLFVVYKSLNDVFIPEAEAFCKFAEQVLSEEWRQLTDLLYNDDKTRSLKQKRDDILAELNKIEQEMNDEELNIGYYSMHITECKQLLDSLQTQYKDAKQTKPSKPSFLKNICTLGTLNKSYNRRIYEWSQICKPLVMQYENLQVDIKLDSDELKLQQTRFKEHQMEHNHFKNMLQQQNSLIIENISADRNIRLRMIPHLEAVINLLRLGRKIAENRLDNSLTQTVSITQQDIRIPEDLSNKIDVFCQSVREHLEGSTVSAHRRKSIESNVDNIPVIESIPEIKQSEHELAEIRAAEGVAIQQTITFLESAIKLEAMKAQCAIAENNYNQELTKLQSQFYQYLESLNGRSDILMKSLQRMNTAQNHEQLKSGFLALADKSRNLFEDGDWEDFINGTKTIEL</sequence>
<dbReference type="HOGENOM" id="CLU_388656_0_0_10"/>
<comment type="caution">
    <text evidence="2">The sequence shown here is derived from an EMBL/GenBank/DDBJ whole genome shotgun (WGS) entry which is preliminary data.</text>
</comment>
<gene>
    <name evidence="2" type="ORF">BACCOP_02073</name>
</gene>
<keyword evidence="1" id="KW-0175">Coiled coil</keyword>
<accession>B3JJK3</accession>
<dbReference type="OrthoDB" id="1077926at2"/>
<evidence type="ECO:0000313" key="2">
    <source>
        <dbReference type="EMBL" id="EDV00932.1"/>
    </source>
</evidence>
<name>B3JJK3_9BACT</name>
<dbReference type="RefSeq" id="WP_007569719.1">
    <property type="nucleotide sequence ID" value="NZ_DS981490.1"/>
</dbReference>
<evidence type="ECO:0000256" key="1">
    <source>
        <dbReference type="SAM" id="Coils"/>
    </source>
</evidence>
<dbReference type="AlphaFoldDB" id="B3JJK3"/>
<feature type="coiled-coil region" evidence="1">
    <location>
        <begin position="355"/>
        <end position="410"/>
    </location>
</feature>
<reference evidence="2 3" key="2">
    <citation type="submission" date="2008-04" db="EMBL/GenBank/DDBJ databases">
        <authorList>
            <person name="Fulton L."/>
            <person name="Clifton S."/>
            <person name="Fulton B."/>
            <person name="Xu J."/>
            <person name="Minx P."/>
            <person name="Pepin K.H."/>
            <person name="Johnson M."/>
            <person name="Thiruvilangam P."/>
            <person name="Bhonagiri V."/>
            <person name="Nash W.E."/>
            <person name="Mardis E.R."/>
            <person name="Wilson R.K."/>
        </authorList>
    </citation>
    <scope>NUCLEOTIDE SEQUENCE [LARGE SCALE GENOMIC DNA]</scope>
    <source>
        <strain evidence="2 3">DSM 17136</strain>
    </source>
</reference>
<dbReference type="EMBL" id="ABIY02000086">
    <property type="protein sequence ID" value="EDV00932.1"/>
    <property type="molecule type" value="Genomic_DNA"/>
</dbReference>
<dbReference type="Proteomes" id="UP000003146">
    <property type="component" value="Unassembled WGS sequence"/>
</dbReference>
<dbReference type="eggNOG" id="ENOG5030WU2">
    <property type="taxonomic scope" value="Bacteria"/>
</dbReference>
<reference evidence="2 3" key="1">
    <citation type="submission" date="2008-04" db="EMBL/GenBank/DDBJ databases">
        <title>Draft genome sequence of Bacteroides coprocola (DSM 17136).</title>
        <authorList>
            <person name="Sudarsanam P."/>
            <person name="Ley R."/>
            <person name="Guruge J."/>
            <person name="Turnbaugh P.J."/>
            <person name="Mahowald M."/>
            <person name="Liep D."/>
            <person name="Gordon J."/>
        </authorList>
    </citation>
    <scope>NUCLEOTIDE SEQUENCE [LARGE SCALE GENOMIC DNA]</scope>
    <source>
        <strain evidence="2 3">DSM 17136</strain>
    </source>
</reference>
<organism evidence="2 3">
    <name type="scientific">Phocaeicola coprocola DSM 17136</name>
    <dbReference type="NCBI Taxonomy" id="470145"/>
    <lineage>
        <taxon>Bacteria</taxon>
        <taxon>Pseudomonadati</taxon>
        <taxon>Bacteroidota</taxon>
        <taxon>Bacteroidia</taxon>
        <taxon>Bacteroidales</taxon>
        <taxon>Bacteroidaceae</taxon>
        <taxon>Phocaeicola</taxon>
    </lineage>
</organism>
<proteinExistence type="predicted"/>
<evidence type="ECO:0000313" key="3">
    <source>
        <dbReference type="Proteomes" id="UP000003146"/>
    </source>
</evidence>
<dbReference type="STRING" id="470145.BACCOP_02073"/>
<protein>
    <submittedName>
        <fullName evidence="2">Uncharacterized protein</fullName>
    </submittedName>
</protein>